<sequence>MVTINIDALPQDLRTGATELADEIGFQIGETGLAITATSAQTLTVQLTNGQAAIGYPFRAAFFRGLNALVQAARTGADLTLDETPQFTTTGLMVDMSRNAALSLGGLKKMIRLSAKLGLNSSLLYMEDVYEVKAYPYWGYQRGRLSQTELKAADDYADALGVELIPCIQTLGHLLNPMRWPFMNQMIDMPGILLVGEDKTYDFLATILKNAMAPFRTKKIHIGMDEAHALGRGRYQDQHGPVDQTTIMLEHVNRVIALTEKMGLEPIMWSDMWFNAAGYGYGDPKTVFPAKVKDQIPNVNLMYWDYYNNSQENYETVFRLHQQLGVPVSFATGVWTWNGLAPNYGKTMQTMKAGMTAAKNVGLDTVYATMWGDDGGETPFTAGALGIQYFAEQIYHQAAPGAAALATAFATYQQKTAATYLLLDQFDQLPELTAGNPDATNPSKVVLYEDLLHPLFAKNLANVDLLGHYTQLAASLAAASTTPDDDDLIAFYRALAQVLATKVAVMDQIRQTYEAGNKAAMRVVLARLPELAAQYRTLQQAHRAVWFNINSPFGWEVMDVRYGGLILSCETAAWRLQQWCDGQAAQLAELDEPQLLLGQPTASSVGRGLYADTVTVSKLSGV</sequence>
<organism evidence="5 6">
    <name type="scientific">Lacticaseibacillus yichunensis</name>
    <dbReference type="NCBI Taxonomy" id="2486015"/>
    <lineage>
        <taxon>Bacteria</taxon>
        <taxon>Bacillati</taxon>
        <taxon>Bacillota</taxon>
        <taxon>Bacilli</taxon>
        <taxon>Lactobacillales</taxon>
        <taxon>Lactobacillaceae</taxon>
        <taxon>Lacticaseibacillus</taxon>
    </lineage>
</organism>
<evidence type="ECO:0000313" key="6">
    <source>
        <dbReference type="Proteomes" id="UP001597192"/>
    </source>
</evidence>
<dbReference type="Gene3D" id="3.20.20.80">
    <property type="entry name" value="Glycosidases"/>
    <property type="match status" value="1"/>
</dbReference>
<evidence type="ECO:0000313" key="5">
    <source>
        <dbReference type="EMBL" id="MFD1432362.1"/>
    </source>
</evidence>
<dbReference type="InterPro" id="IPR041063">
    <property type="entry name" value="Glyco_H_20C_C"/>
</dbReference>
<dbReference type="PANTHER" id="PTHR21040">
    <property type="entry name" value="BCDNA.GH04120"/>
    <property type="match status" value="1"/>
</dbReference>
<keyword evidence="6" id="KW-1185">Reference proteome</keyword>
<feature type="domain" description="Glycoside Hydrolase 20C C-terminal" evidence="4">
    <location>
        <begin position="419"/>
        <end position="600"/>
    </location>
</feature>
<accession>A0ABW4CPY4</accession>
<reference evidence="6" key="1">
    <citation type="journal article" date="2019" name="Int. J. Syst. Evol. Microbiol.">
        <title>The Global Catalogue of Microorganisms (GCM) 10K type strain sequencing project: providing services to taxonomists for standard genome sequencing and annotation.</title>
        <authorList>
            <consortium name="The Broad Institute Genomics Platform"/>
            <consortium name="The Broad Institute Genome Sequencing Center for Infectious Disease"/>
            <person name="Wu L."/>
            <person name="Ma J."/>
        </authorList>
    </citation>
    <scope>NUCLEOTIDE SEQUENCE [LARGE SCALE GENOMIC DNA]</scope>
    <source>
        <strain evidence="6">CCM 8947</strain>
    </source>
</reference>
<dbReference type="Gene3D" id="1.20.120.670">
    <property type="entry name" value="N-acetyl-b-d-glucoasminidase"/>
    <property type="match status" value="1"/>
</dbReference>
<dbReference type="Proteomes" id="UP001597192">
    <property type="component" value="Unassembled WGS sequence"/>
</dbReference>
<dbReference type="SUPFAM" id="SSF51445">
    <property type="entry name" value="(Trans)glycosidases"/>
    <property type="match status" value="1"/>
</dbReference>
<comment type="caution">
    <text evidence="5">The sequence shown here is derived from an EMBL/GenBank/DDBJ whole genome shotgun (WGS) entry which is preliminary data.</text>
</comment>
<dbReference type="Pfam" id="PF18088">
    <property type="entry name" value="Glyco_H_20C_C"/>
    <property type="match status" value="1"/>
</dbReference>
<keyword evidence="2" id="KW-0378">Hydrolase</keyword>
<evidence type="ECO:0000259" key="3">
    <source>
        <dbReference type="Pfam" id="PF00728"/>
    </source>
</evidence>
<dbReference type="InterPro" id="IPR017853">
    <property type="entry name" value="GH"/>
</dbReference>
<dbReference type="RefSeq" id="WP_125697499.1">
    <property type="nucleotide sequence ID" value="NZ_JBHTOG010000033.1"/>
</dbReference>
<name>A0ABW4CPY4_9LACO</name>
<dbReference type="PANTHER" id="PTHR21040:SF8">
    <property type="entry name" value="BCDNA.GH04120"/>
    <property type="match status" value="1"/>
</dbReference>
<evidence type="ECO:0000259" key="4">
    <source>
        <dbReference type="Pfam" id="PF18088"/>
    </source>
</evidence>
<dbReference type="CDD" id="cd06565">
    <property type="entry name" value="GH20_GcnA-like"/>
    <property type="match status" value="1"/>
</dbReference>
<dbReference type="EMBL" id="JBHTOG010000033">
    <property type="protein sequence ID" value="MFD1432362.1"/>
    <property type="molecule type" value="Genomic_DNA"/>
</dbReference>
<evidence type="ECO:0000256" key="2">
    <source>
        <dbReference type="ARBA" id="ARBA00022801"/>
    </source>
</evidence>
<dbReference type="InterPro" id="IPR015883">
    <property type="entry name" value="Glyco_hydro_20_cat"/>
</dbReference>
<dbReference type="Pfam" id="PF00728">
    <property type="entry name" value="Glyco_hydro_20"/>
    <property type="match status" value="1"/>
</dbReference>
<evidence type="ECO:0000256" key="1">
    <source>
        <dbReference type="ARBA" id="ARBA00006285"/>
    </source>
</evidence>
<protein>
    <submittedName>
        <fullName evidence="5">Beta-N-acetylhexosaminidase</fullName>
    </submittedName>
</protein>
<comment type="similarity">
    <text evidence="1">Belongs to the glycosyl hydrolase 20 family.</text>
</comment>
<proteinExistence type="inferred from homology"/>
<feature type="domain" description="Glycoside hydrolase family 20 catalytic" evidence="3">
    <location>
        <begin position="143"/>
        <end position="306"/>
    </location>
</feature>
<dbReference type="InterPro" id="IPR038901">
    <property type="entry name" value="HEXDC-like"/>
</dbReference>
<gene>
    <name evidence="5" type="ORF">ACFQ47_06655</name>
</gene>